<sequence>CLKMCCEGPFGEVSRDRRYIRRFAIWSISSPSCCSLSPLCVLSRWEIWYCFAELFGYRPTTPFHRQLDLFLQGSVHWNKSHLVPSCQIVSMLCLKSKYLKLKDFHQILRQNMHLRTLILSKYSPK</sequence>
<organism evidence="1 2">
    <name type="scientific">Solanum commersonii</name>
    <name type="common">Commerson's wild potato</name>
    <name type="synonym">Commerson's nightshade</name>
    <dbReference type="NCBI Taxonomy" id="4109"/>
    <lineage>
        <taxon>Eukaryota</taxon>
        <taxon>Viridiplantae</taxon>
        <taxon>Streptophyta</taxon>
        <taxon>Embryophyta</taxon>
        <taxon>Tracheophyta</taxon>
        <taxon>Spermatophyta</taxon>
        <taxon>Magnoliopsida</taxon>
        <taxon>eudicotyledons</taxon>
        <taxon>Gunneridae</taxon>
        <taxon>Pentapetalae</taxon>
        <taxon>asterids</taxon>
        <taxon>lamiids</taxon>
        <taxon>Solanales</taxon>
        <taxon>Solanaceae</taxon>
        <taxon>Solanoideae</taxon>
        <taxon>Solaneae</taxon>
        <taxon>Solanum</taxon>
    </lineage>
</organism>
<name>A0A9J5WWS2_SOLCO</name>
<dbReference type="EMBL" id="JACXVP010000010">
    <property type="protein sequence ID" value="KAG5580234.1"/>
    <property type="molecule type" value="Genomic_DNA"/>
</dbReference>
<dbReference type="AlphaFoldDB" id="A0A9J5WWS2"/>
<keyword evidence="2" id="KW-1185">Reference proteome</keyword>
<accession>A0A9J5WWS2</accession>
<proteinExistence type="predicted"/>
<reference evidence="1 2" key="1">
    <citation type="submission" date="2020-09" db="EMBL/GenBank/DDBJ databases">
        <title>De no assembly of potato wild relative species, Solanum commersonii.</title>
        <authorList>
            <person name="Cho K."/>
        </authorList>
    </citation>
    <scope>NUCLEOTIDE SEQUENCE [LARGE SCALE GENOMIC DNA]</scope>
    <source>
        <strain evidence="1">LZ3.2</strain>
        <tissue evidence="1">Leaf</tissue>
    </source>
</reference>
<comment type="caution">
    <text evidence="1">The sequence shown here is derived from an EMBL/GenBank/DDBJ whole genome shotgun (WGS) entry which is preliminary data.</text>
</comment>
<evidence type="ECO:0000313" key="1">
    <source>
        <dbReference type="EMBL" id="KAG5580234.1"/>
    </source>
</evidence>
<dbReference type="Proteomes" id="UP000824120">
    <property type="component" value="Chromosome 10"/>
</dbReference>
<gene>
    <name evidence="1" type="ORF">H5410_050861</name>
</gene>
<evidence type="ECO:0000313" key="2">
    <source>
        <dbReference type="Proteomes" id="UP000824120"/>
    </source>
</evidence>
<protein>
    <submittedName>
        <fullName evidence="1">Uncharacterized protein</fullName>
    </submittedName>
</protein>
<feature type="non-terminal residue" evidence="1">
    <location>
        <position position="125"/>
    </location>
</feature>